<feature type="compositionally biased region" description="Polar residues" evidence="1">
    <location>
        <begin position="124"/>
        <end position="137"/>
    </location>
</feature>
<name>A0A8B8EF18_CRAVI</name>
<dbReference type="RefSeq" id="XP_022338123.1">
    <property type="nucleotide sequence ID" value="XM_022482415.1"/>
</dbReference>
<feature type="compositionally biased region" description="Basic and acidic residues" evidence="1">
    <location>
        <begin position="149"/>
        <end position="168"/>
    </location>
</feature>
<feature type="compositionally biased region" description="Basic residues" evidence="1">
    <location>
        <begin position="176"/>
        <end position="197"/>
    </location>
</feature>
<dbReference type="Proteomes" id="UP000694844">
    <property type="component" value="Chromosome 5"/>
</dbReference>
<organism evidence="2 3">
    <name type="scientific">Crassostrea virginica</name>
    <name type="common">Eastern oyster</name>
    <dbReference type="NCBI Taxonomy" id="6565"/>
    <lineage>
        <taxon>Eukaryota</taxon>
        <taxon>Metazoa</taxon>
        <taxon>Spiralia</taxon>
        <taxon>Lophotrochozoa</taxon>
        <taxon>Mollusca</taxon>
        <taxon>Bivalvia</taxon>
        <taxon>Autobranchia</taxon>
        <taxon>Pteriomorphia</taxon>
        <taxon>Ostreida</taxon>
        <taxon>Ostreoidea</taxon>
        <taxon>Ostreidae</taxon>
        <taxon>Crassostrea</taxon>
    </lineage>
</organism>
<evidence type="ECO:0000313" key="3">
    <source>
        <dbReference type="RefSeq" id="XP_022338123.1"/>
    </source>
</evidence>
<keyword evidence="2" id="KW-1185">Reference proteome</keyword>
<gene>
    <name evidence="3" type="primary">LOC111133773</name>
</gene>
<feature type="region of interest" description="Disordered" evidence="1">
    <location>
        <begin position="124"/>
        <end position="238"/>
    </location>
</feature>
<evidence type="ECO:0000256" key="1">
    <source>
        <dbReference type="SAM" id="MobiDB-lite"/>
    </source>
</evidence>
<reference evidence="3" key="1">
    <citation type="submission" date="2025-08" db="UniProtKB">
        <authorList>
            <consortium name="RefSeq"/>
        </authorList>
    </citation>
    <scope>IDENTIFICATION</scope>
    <source>
        <tissue evidence="3">Whole sample</tissue>
    </source>
</reference>
<protein>
    <submittedName>
        <fullName evidence="3">Uncharacterized protein LOC111133773</fullName>
    </submittedName>
</protein>
<dbReference type="GeneID" id="111133773"/>
<evidence type="ECO:0000313" key="2">
    <source>
        <dbReference type="Proteomes" id="UP000694844"/>
    </source>
</evidence>
<dbReference type="OrthoDB" id="6162963at2759"/>
<proteinExistence type="predicted"/>
<dbReference type="KEGG" id="cvn:111133773"/>
<sequence>MSSPKTKLILHVDHLYKIKFFHHHDPGCCEKTIEHLLDETEAAAEIENVVRGLLYLSQRNQILNTVCSEHFVVTFKRKPWKISQKIAFKKYGKVLKVCPFLFEVRVTCKKSYLNLEDHERNSLTQNADAEYSSTSGKTETRASRRRGGRNLDDGISRQNDNEKPRSESRCSSAVQKTKKPLKRLPSRRKRTIKHQRLPSKEVTVELSCDQDVTSSSSSENEESNSEDEVRSKQKKKKMACKSQFAGDWMDKTQIVVNSPDTHLNTSGDIPLNVLAQMSANKRKRQNESILLNKTSTRRADLTMQAGKSFHATLDTVEEKDVQDILGTSVKKSKTKHSAADTTNMSVLEQSCKEKRGLKLYKVTNEPMMNLPSVENSLNNSPPNVTQQLNFKDTFLSPSTISKEESNVVDSSLTPLRRFDRNEHEEGTNKKSKGINFPVKDRHLIEREEIAEDIKLQEMSKADDSHKNSGTRLSFGKSLWETLDTYFISPVKTLFDGK</sequence>
<dbReference type="AlphaFoldDB" id="A0A8B8EF18"/>
<accession>A0A8B8EF18</accession>